<proteinExistence type="predicted"/>
<evidence type="ECO:0000313" key="1">
    <source>
        <dbReference type="EMBL" id="VTO11318.1"/>
    </source>
</evidence>
<dbReference type="Proteomes" id="UP000309952">
    <property type="component" value="Chromosome"/>
</dbReference>
<reference evidence="1 2" key="1">
    <citation type="submission" date="2019-04" db="EMBL/GenBank/DDBJ databases">
        <authorList>
            <consortium name="Pathogen Informatics"/>
        </authorList>
    </citation>
    <scope>NUCLEOTIDE SEQUENCE [LARGE SCALE GENOMIC DNA]</scope>
    <source>
        <strain evidence="1 2">NCTC9239</strain>
    </source>
</reference>
<dbReference type="AlphaFoldDB" id="A0A4P1JSJ9"/>
<dbReference type="EMBL" id="LR588407">
    <property type="protein sequence ID" value="VTO11318.1"/>
    <property type="molecule type" value="Genomic_DNA"/>
</dbReference>
<protein>
    <submittedName>
        <fullName evidence="1">Uncharacterized protein</fullName>
    </submittedName>
</protein>
<keyword evidence="2" id="KW-1185">Reference proteome</keyword>
<sequence>MAARLAFPDGSVSVRTLRLEASRGRLVIERIGNKDFTTLAAIEAMRELCRVPPNPRASICANERAERPAMSSSTVDVKSARALASRTSEALKKRSAAI</sequence>
<dbReference type="KEGG" id="bvy:NCTC9239_00332"/>
<name>A0A4P1JSJ9_9CAUL</name>
<gene>
    <name evidence="1" type="ORF">NCTC9239_00332</name>
</gene>
<organism evidence="1 2">
    <name type="scientific">Brevundimonas vancanneytii</name>
    <dbReference type="NCBI Taxonomy" id="1325724"/>
    <lineage>
        <taxon>Bacteria</taxon>
        <taxon>Pseudomonadati</taxon>
        <taxon>Pseudomonadota</taxon>
        <taxon>Alphaproteobacteria</taxon>
        <taxon>Caulobacterales</taxon>
        <taxon>Caulobacteraceae</taxon>
        <taxon>Brevundimonas</taxon>
    </lineage>
</organism>
<accession>A0A4P1JSJ9</accession>
<evidence type="ECO:0000313" key="2">
    <source>
        <dbReference type="Proteomes" id="UP000309952"/>
    </source>
</evidence>